<evidence type="ECO:0000256" key="3">
    <source>
        <dbReference type="PROSITE-ProRule" id="PRU00192"/>
    </source>
</evidence>
<dbReference type="AlphaFoldDB" id="A0A3Q1GHQ5"/>
<evidence type="ECO:0000256" key="2">
    <source>
        <dbReference type="ARBA" id="ARBA00022443"/>
    </source>
</evidence>
<accession>A0A3Q1GHQ5</accession>
<dbReference type="SMART" id="SM00326">
    <property type="entry name" value="SH3"/>
    <property type="match status" value="1"/>
</dbReference>
<dbReference type="PANTHER" id="PTHR14167:SF106">
    <property type="entry name" value="ENDOPHILIN-B2 ISOFORM X1"/>
    <property type="match status" value="1"/>
</dbReference>
<dbReference type="InterPro" id="IPR027267">
    <property type="entry name" value="AH/BAR_dom_sf"/>
</dbReference>
<dbReference type="Pfam" id="PF14604">
    <property type="entry name" value="SH3_9"/>
    <property type="match status" value="1"/>
</dbReference>
<dbReference type="InterPro" id="IPR036028">
    <property type="entry name" value="SH3-like_dom_sf"/>
</dbReference>
<protein>
    <submittedName>
        <fullName evidence="5">Endophilin-B2-like</fullName>
    </submittedName>
</protein>
<sequence length="195" mass="21699">MCLADCLWLSAEHELRVAQTEFDRQAEVTRLLLEGISSTHLNHLRCLQDFAEAQATYYAQCHHYMQDLQRELNRGNFMENFVKSTHPYCSSAAVCPNPVSSAFLSGPSSPGATVSSSSGQRTTTLTMEQTQLPVTGTRKAKVLYDYDAHDSSELSLLADEFITVYTVPGMDPDWLIGERGNEKGKVPVTYLELLS</sequence>
<evidence type="ECO:0000313" key="5">
    <source>
        <dbReference type="Ensembl" id="ENSAPOP00000029948.1"/>
    </source>
</evidence>
<dbReference type="Pfam" id="PF03114">
    <property type="entry name" value="BAR"/>
    <property type="match status" value="1"/>
</dbReference>
<reference evidence="5" key="2">
    <citation type="submission" date="2025-09" db="UniProtKB">
        <authorList>
            <consortium name="Ensembl"/>
        </authorList>
    </citation>
    <scope>IDENTIFICATION</scope>
</reference>
<dbReference type="SUPFAM" id="SSF50044">
    <property type="entry name" value="SH3-domain"/>
    <property type="match status" value="1"/>
</dbReference>
<dbReference type="InterPro" id="IPR050384">
    <property type="entry name" value="Endophilin_SH3RF"/>
</dbReference>
<dbReference type="InterPro" id="IPR004148">
    <property type="entry name" value="BAR_dom"/>
</dbReference>
<evidence type="ECO:0000256" key="1">
    <source>
        <dbReference type="ARBA" id="ARBA00006697"/>
    </source>
</evidence>
<dbReference type="Gene3D" id="1.20.1270.60">
    <property type="entry name" value="Arfaptin homology (AH) domain/BAR domain"/>
    <property type="match status" value="1"/>
</dbReference>
<keyword evidence="6" id="KW-1185">Reference proteome</keyword>
<feature type="domain" description="SH3" evidence="4">
    <location>
        <begin position="135"/>
        <end position="195"/>
    </location>
</feature>
<dbReference type="GO" id="GO:0061024">
    <property type="term" value="P:membrane organization"/>
    <property type="evidence" value="ECO:0007669"/>
    <property type="project" value="TreeGrafter"/>
</dbReference>
<dbReference type="GO" id="GO:0016020">
    <property type="term" value="C:membrane"/>
    <property type="evidence" value="ECO:0007669"/>
    <property type="project" value="TreeGrafter"/>
</dbReference>
<proteinExistence type="inferred from homology"/>
<dbReference type="GeneTree" id="ENSGT00940000155841"/>
<dbReference type="GO" id="GO:0005737">
    <property type="term" value="C:cytoplasm"/>
    <property type="evidence" value="ECO:0007669"/>
    <property type="project" value="InterPro"/>
</dbReference>
<dbReference type="InterPro" id="IPR001452">
    <property type="entry name" value="SH3_domain"/>
</dbReference>
<comment type="similarity">
    <text evidence="1">Belongs to the endophilin family.</text>
</comment>
<dbReference type="Proteomes" id="UP000257200">
    <property type="component" value="Unplaced"/>
</dbReference>
<evidence type="ECO:0000313" key="6">
    <source>
        <dbReference type="Proteomes" id="UP000257200"/>
    </source>
</evidence>
<name>A0A3Q1GHQ5_9TELE</name>
<dbReference type="Ensembl" id="ENSAPOT00000021548.1">
    <property type="protein sequence ID" value="ENSAPOP00000029948.1"/>
    <property type="gene ID" value="ENSAPOG00000016270.1"/>
</dbReference>
<dbReference type="Gene3D" id="2.30.30.40">
    <property type="entry name" value="SH3 Domains"/>
    <property type="match status" value="1"/>
</dbReference>
<keyword evidence="2 3" id="KW-0728">SH3 domain</keyword>
<dbReference type="SUPFAM" id="SSF103657">
    <property type="entry name" value="BAR/IMD domain-like"/>
    <property type="match status" value="1"/>
</dbReference>
<dbReference type="PROSITE" id="PS50002">
    <property type="entry name" value="SH3"/>
    <property type="match status" value="1"/>
</dbReference>
<reference evidence="5" key="1">
    <citation type="submission" date="2025-08" db="UniProtKB">
        <authorList>
            <consortium name="Ensembl"/>
        </authorList>
    </citation>
    <scope>IDENTIFICATION</scope>
</reference>
<organism evidence="5 6">
    <name type="scientific">Acanthochromis polyacanthus</name>
    <name type="common">spiny chromis</name>
    <dbReference type="NCBI Taxonomy" id="80966"/>
    <lineage>
        <taxon>Eukaryota</taxon>
        <taxon>Metazoa</taxon>
        <taxon>Chordata</taxon>
        <taxon>Craniata</taxon>
        <taxon>Vertebrata</taxon>
        <taxon>Euteleostomi</taxon>
        <taxon>Actinopterygii</taxon>
        <taxon>Neopterygii</taxon>
        <taxon>Teleostei</taxon>
        <taxon>Neoteleostei</taxon>
        <taxon>Acanthomorphata</taxon>
        <taxon>Ovalentaria</taxon>
        <taxon>Pomacentridae</taxon>
        <taxon>Acanthochromis</taxon>
    </lineage>
</organism>
<evidence type="ECO:0000259" key="4">
    <source>
        <dbReference type="PROSITE" id="PS50002"/>
    </source>
</evidence>
<dbReference type="PANTHER" id="PTHR14167">
    <property type="entry name" value="SH3 DOMAIN-CONTAINING"/>
    <property type="match status" value="1"/>
</dbReference>